<feature type="compositionally biased region" description="Low complexity" evidence="2">
    <location>
        <begin position="574"/>
        <end position="585"/>
    </location>
</feature>
<dbReference type="PROSITE" id="PS51419">
    <property type="entry name" value="RAB"/>
    <property type="match status" value="1"/>
</dbReference>
<evidence type="ECO:0000259" key="3">
    <source>
        <dbReference type="PROSITE" id="PS50076"/>
    </source>
</evidence>
<comment type="caution">
    <text evidence="4">The sequence shown here is derived from an EMBL/GenBank/DDBJ whole genome shotgun (WGS) entry which is preliminary data.</text>
</comment>
<dbReference type="CDD" id="cd06257">
    <property type="entry name" value="DnaJ"/>
    <property type="match status" value="1"/>
</dbReference>
<dbReference type="InterPro" id="IPR001806">
    <property type="entry name" value="Small_GTPase"/>
</dbReference>
<dbReference type="Gene3D" id="1.10.287.110">
    <property type="entry name" value="DnaJ domain"/>
    <property type="match status" value="1"/>
</dbReference>
<dbReference type="InterPro" id="IPR027417">
    <property type="entry name" value="P-loop_NTPase"/>
</dbReference>
<feature type="region of interest" description="Disordered" evidence="2">
    <location>
        <begin position="571"/>
        <end position="623"/>
    </location>
</feature>
<keyword evidence="5" id="KW-1185">Reference proteome</keyword>
<proteinExistence type="inferred from homology"/>
<dbReference type="Pfam" id="PF00226">
    <property type="entry name" value="DnaJ"/>
    <property type="match status" value="1"/>
</dbReference>
<dbReference type="PRINTS" id="PR00449">
    <property type="entry name" value="RASTRNSFRMNG"/>
</dbReference>
<dbReference type="SMART" id="SM00175">
    <property type="entry name" value="RAB"/>
    <property type="match status" value="1"/>
</dbReference>
<dbReference type="PANTHER" id="PTHR47979">
    <property type="entry name" value="DRAB11-RELATED"/>
    <property type="match status" value="1"/>
</dbReference>
<dbReference type="Proteomes" id="UP001642484">
    <property type="component" value="Unassembled WGS sequence"/>
</dbReference>
<reference evidence="4 5" key="1">
    <citation type="submission" date="2024-02" db="EMBL/GenBank/DDBJ databases">
        <authorList>
            <person name="Chen Y."/>
            <person name="Shah S."/>
            <person name="Dougan E. K."/>
            <person name="Thang M."/>
            <person name="Chan C."/>
        </authorList>
    </citation>
    <scope>NUCLEOTIDE SEQUENCE [LARGE SCALE GENOMIC DNA]</scope>
</reference>
<evidence type="ECO:0000313" key="4">
    <source>
        <dbReference type="EMBL" id="CAK9049418.1"/>
    </source>
</evidence>
<dbReference type="NCBIfam" id="TIGR00231">
    <property type="entry name" value="small_GTP"/>
    <property type="match status" value="1"/>
</dbReference>
<name>A0ABP0ME13_9DINO</name>
<dbReference type="InterPro" id="IPR050209">
    <property type="entry name" value="Rab_GTPases_membrane_traffic"/>
</dbReference>
<evidence type="ECO:0000256" key="2">
    <source>
        <dbReference type="SAM" id="MobiDB-lite"/>
    </source>
</evidence>
<dbReference type="PROSITE" id="PS50076">
    <property type="entry name" value="DNAJ_2"/>
    <property type="match status" value="1"/>
</dbReference>
<dbReference type="SUPFAM" id="SSF46565">
    <property type="entry name" value="Chaperone J-domain"/>
    <property type="match status" value="1"/>
</dbReference>
<dbReference type="SMART" id="SM00173">
    <property type="entry name" value="RAS"/>
    <property type="match status" value="1"/>
</dbReference>
<dbReference type="InterPro" id="IPR036869">
    <property type="entry name" value="J_dom_sf"/>
</dbReference>
<comment type="similarity">
    <text evidence="1">Belongs to the small GTPase superfamily. Rab family.</text>
</comment>
<accession>A0ABP0ME13</accession>
<feature type="compositionally biased region" description="Pro residues" evidence="2">
    <location>
        <begin position="586"/>
        <end position="595"/>
    </location>
</feature>
<dbReference type="SMART" id="SM00271">
    <property type="entry name" value="DnaJ"/>
    <property type="match status" value="1"/>
</dbReference>
<dbReference type="SUPFAM" id="SSF52540">
    <property type="entry name" value="P-loop containing nucleoside triphosphate hydrolases"/>
    <property type="match status" value="1"/>
</dbReference>
<dbReference type="Pfam" id="PF00071">
    <property type="entry name" value="Ras"/>
    <property type="match status" value="1"/>
</dbReference>
<sequence length="769" mass="84979">MSYAYLFKYIIIGDTAVGKSCLLLQFTDKRFRTDHDLTIGVEFGARLINIDNKQIKLQIWDTAGQESFRSITRSYYRGASGALLVYDISRRDTFNHLTRWLEEARQNANANMVIMLIGNKCDLDRREVGAANPTWRVDGHNRLQGWMSWRDAALALYAAGSEVHFGTVPVERLWANIGKFIPKEAANISEAWWPFQSHLAFLRLNYRHFHKHRLPGWARYRSAPEPAAPAPKPVAVKAAKANNAGKAKAKEVTAVNDGFLRDRRWYVAELMILPKPNRPQESATPRRDGLSSHAADAVPRGFRVVLPAGCRGGQVLRVQSPEGMQVDVQVPEGTAPGQAMWVQLPDVPASSQNPDSPAAAEDAVGLVQVFEQDALSAREAAQQRLMEEMQLQMALWASASAANAAAAEAAAEAKPPPPALEVAAAEPELSQTQALLLAAVEVGDAAQVLAALEEAKRLRTMVSVALVEAAKGLQEAEEAMLTWRCLRSALMENDRHEVEVWMEHATSLGLRVPKAVDKALEALREQEQSSLNSFAKRHDLEQRFLFATECGDPELLQQIHREAEMMGVDLSQFRGPSGPEFRPSGPSRPPPPDTPPRADAPEHPHAAGAEAEEEHEEDGRSTRELLEECRRRGLDTSGCQDREDLLRLLRRPPADAAPPPRAAGAAPSAAFRPAAPVAARPAPPSGGGTVWDRQVVPPRYMIHKRYASLYLLGLDCSRLPSGAELRSAYRRAAMESHPDRQQNHERQDEAKQLFQRVKDAFDHLNTAVK</sequence>
<dbReference type="SMART" id="SM00174">
    <property type="entry name" value="RHO"/>
    <property type="match status" value="1"/>
</dbReference>
<dbReference type="InterPro" id="IPR005225">
    <property type="entry name" value="Small_GTP-bd"/>
</dbReference>
<feature type="domain" description="J" evidence="3">
    <location>
        <begin position="707"/>
        <end position="769"/>
    </location>
</feature>
<dbReference type="EMBL" id="CAXAMN010016936">
    <property type="protein sequence ID" value="CAK9049418.1"/>
    <property type="molecule type" value="Genomic_DNA"/>
</dbReference>
<dbReference type="InterPro" id="IPR001623">
    <property type="entry name" value="DnaJ_domain"/>
</dbReference>
<evidence type="ECO:0000256" key="1">
    <source>
        <dbReference type="ARBA" id="ARBA00006270"/>
    </source>
</evidence>
<gene>
    <name evidence="4" type="ORF">CCMP2556_LOCUS25302</name>
</gene>
<protein>
    <recommendedName>
        <fullName evidence="3">J domain-containing protein</fullName>
    </recommendedName>
</protein>
<dbReference type="Gene3D" id="3.40.50.300">
    <property type="entry name" value="P-loop containing nucleotide triphosphate hydrolases"/>
    <property type="match status" value="1"/>
</dbReference>
<organism evidence="4 5">
    <name type="scientific">Durusdinium trenchii</name>
    <dbReference type="NCBI Taxonomy" id="1381693"/>
    <lineage>
        <taxon>Eukaryota</taxon>
        <taxon>Sar</taxon>
        <taxon>Alveolata</taxon>
        <taxon>Dinophyceae</taxon>
        <taxon>Suessiales</taxon>
        <taxon>Symbiodiniaceae</taxon>
        <taxon>Durusdinium</taxon>
    </lineage>
</organism>
<evidence type="ECO:0000313" key="5">
    <source>
        <dbReference type="Proteomes" id="UP001642484"/>
    </source>
</evidence>
<dbReference type="PROSITE" id="PS51421">
    <property type="entry name" value="RAS"/>
    <property type="match status" value="1"/>
</dbReference>
<dbReference type="SMART" id="SM00176">
    <property type="entry name" value="RAN"/>
    <property type="match status" value="1"/>
</dbReference>